<keyword evidence="3" id="KW-1185">Reference proteome</keyword>
<dbReference type="Gene3D" id="3.40.30.10">
    <property type="entry name" value="Glutaredoxin"/>
    <property type="match status" value="1"/>
</dbReference>
<organism evidence="2 3">
    <name type="scientific">Candidatus Magnetaquiglobus chichijimensis</name>
    <dbReference type="NCBI Taxonomy" id="3141448"/>
    <lineage>
        <taxon>Bacteria</taxon>
        <taxon>Pseudomonadati</taxon>
        <taxon>Pseudomonadota</taxon>
        <taxon>Magnetococcia</taxon>
        <taxon>Magnetococcales</taxon>
        <taxon>Candidatus Magnetaquicoccaceae</taxon>
        <taxon>Candidatus Magnetaquiglobus</taxon>
    </lineage>
</organism>
<dbReference type="PANTHER" id="PTHR12151:SF25">
    <property type="entry name" value="LINALOOL DEHYDRATASE_ISOMERASE DOMAIN-CONTAINING PROTEIN"/>
    <property type="match status" value="1"/>
</dbReference>
<comment type="similarity">
    <text evidence="1">Belongs to the SCO1/2 family.</text>
</comment>
<dbReference type="SUPFAM" id="SSF52833">
    <property type="entry name" value="Thioredoxin-like"/>
    <property type="match status" value="1"/>
</dbReference>
<dbReference type="PANTHER" id="PTHR12151">
    <property type="entry name" value="ELECTRON TRANSPORT PROTIN SCO1/SENC FAMILY MEMBER"/>
    <property type="match status" value="1"/>
</dbReference>
<accession>A0ABQ0C5Z5</accession>
<protein>
    <recommendedName>
        <fullName evidence="4">Electron transport protein SCO1/SenC</fullName>
    </recommendedName>
</protein>
<gene>
    <name evidence="2" type="ORF">SIID45300_00600</name>
</gene>
<comment type="caution">
    <text evidence="2">The sequence shown here is derived from an EMBL/GenBank/DDBJ whole genome shotgun (WGS) entry which is preliminary data.</text>
</comment>
<name>A0ABQ0C5Z5_9PROT</name>
<dbReference type="InterPro" id="IPR036249">
    <property type="entry name" value="Thioredoxin-like_sf"/>
</dbReference>
<proteinExistence type="inferred from homology"/>
<sequence length="227" mass="25199">MSVFPSKINRRQAILATLGGTALVLIGMRLQSALMGRPTDPTLTMPKELIGVLLPSPRELQPFSLIDHHERPFGPEQVQGVWTFLFFGYTHCPDVCPLSMGLLAETYEILGKQPGGLNKVQSIFVSVDTDRDSPEQLKNYVPYFNPDFLGVTGKQEAIHAFAKQLGAYYAIPPKSDKGDESQLISHSSVFFLLDPAGKFTALFQPQLHQPATMADLFLKIRKHYGEP</sequence>
<dbReference type="InterPro" id="IPR003782">
    <property type="entry name" value="SCO1/SenC"/>
</dbReference>
<evidence type="ECO:0008006" key="4">
    <source>
        <dbReference type="Google" id="ProtNLM"/>
    </source>
</evidence>
<dbReference type="Pfam" id="PF02630">
    <property type="entry name" value="SCO1-SenC"/>
    <property type="match status" value="1"/>
</dbReference>
<evidence type="ECO:0000313" key="2">
    <source>
        <dbReference type="EMBL" id="GAB0056294.1"/>
    </source>
</evidence>
<dbReference type="RefSeq" id="WP_420904006.1">
    <property type="nucleotide sequence ID" value="NZ_BAAFGK010000002.1"/>
</dbReference>
<dbReference type="CDD" id="cd02968">
    <property type="entry name" value="SCO"/>
    <property type="match status" value="1"/>
</dbReference>
<evidence type="ECO:0000313" key="3">
    <source>
        <dbReference type="Proteomes" id="UP001628193"/>
    </source>
</evidence>
<dbReference type="EMBL" id="BAAFGK010000002">
    <property type="protein sequence ID" value="GAB0056294.1"/>
    <property type="molecule type" value="Genomic_DNA"/>
</dbReference>
<reference evidence="2 3" key="1">
    <citation type="submission" date="2024-09" db="EMBL/GenBank/DDBJ databases">
        <title>Draft genome sequence of Candidatus Magnetaquicoccaceae bacterium FCR-1.</title>
        <authorList>
            <person name="Shimoshige H."/>
            <person name="Shimamura S."/>
            <person name="Taoka A."/>
            <person name="Kobayashi H."/>
            <person name="Maekawa T."/>
        </authorList>
    </citation>
    <scope>NUCLEOTIDE SEQUENCE [LARGE SCALE GENOMIC DNA]</scope>
    <source>
        <strain evidence="2 3">FCR-1</strain>
    </source>
</reference>
<evidence type="ECO:0000256" key="1">
    <source>
        <dbReference type="ARBA" id="ARBA00010996"/>
    </source>
</evidence>
<dbReference type="Proteomes" id="UP001628193">
    <property type="component" value="Unassembled WGS sequence"/>
</dbReference>